<dbReference type="InterPro" id="IPR005024">
    <property type="entry name" value="Snf7_fam"/>
</dbReference>
<dbReference type="VEuPathDB" id="AmoebaDB:NfTy_044780"/>
<evidence type="ECO:0000256" key="1">
    <source>
        <dbReference type="SAM" id="Coils"/>
    </source>
</evidence>
<dbReference type="GO" id="GO:0006900">
    <property type="term" value="P:vesicle budding from membrane"/>
    <property type="evidence" value="ECO:0007669"/>
    <property type="project" value="TreeGrafter"/>
</dbReference>
<dbReference type="VEuPathDB" id="AmoebaDB:NF0073290"/>
<dbReference type="EMBL" id="VFQX01000048">
    <property type="protein sequence ID" value="KAF0975085.1"/>
    <property type="molecule type" value="Genomic_DNA"/>
</dbReference>
<dbReference type="OMA" id="NEQMATT"/>
<evidence type="ECO:0000313" key="3">
    <source>
        <dbReference type="Proteomes" id="UP000444721"/>
    </source>
</evidence>
<dbReference type="OrthoDB" id="10250120at2759"/>
<dbReference type="GO" id="GO:0005771">
    <property type="term" value="C:multivesicular body"/>
    <property type="evidence" value="ECO:0007669"/>
    <property type="project" value="TreeGrafter"/>
</dbReference>
<keyword evidence="1" id="KW-0175">Coiled coil</keyword>
<comment type="caution">
    <text evidence="2">The sequence shown here is derived from an EMBL/GenBank/DDBJ whole genome shotgun (WGS) entry which is preliminary data.</text>
</comment>
<reference evidence="2 3" key="1">
    <citation type="journal article" date="2019" name="Sci. Rep.">
        <title>Nanopore sequencing improves the draft genome of the human pathogenic amoeba Naegleria fowleri.</title>
        <authorList>
            <person name="Liechti N."/>
            <person name="Schurch N."/>
            <person name="Bruggmann R."/>
            <person name="Wittwer M."/>
        </authorList>
    </citation>
    <scope>NUCLEOTIDE SEQUENCE [LARGE SCALE GENOMIC DNA]</scope>
    <source>
        <strain evidence="2 3">ATCC 30894</strain>
    </source>
</reference>
<organism evidence="2 3">
    <name type="scientific">Naegleria fowleri</name>
    <name type="common">Brain eating amoeba</name>
    <dbReference type="NCBI Taxonomy" id="5763"/>
    <lineage>
        <taxon>Eukaryota</taxon>
        <taxon>Discoba</taxon>
        <taxon>Heterolobosea</taxon>
        <taxon>Tetramitia</taxon>
        <taxon>Eutetramitia</taxon>
        <taxon>Vahlkampfiidae</taxon>
        <taxon>Naegleria</taxon>
    </lineage>
</organism>
<sequence length="573" mass="66488">MNSHPTDVISDEEKNINVFLERKFPEWKDDKSMIFYMSNFKKTRQLNVNDWDSRLSFWRNVLLSIISEYYKNTILIVTIRQLKQYMSRRKKTDEGIVETTLGWQTVIQEMIHQGELISIEEFKNVYDTNNNQGIGSWLVGVATTWFFGRASALSKAGANTALNNSKIPEDNKYIVMKPLKEITLNFIKSAQKNKVSNLDLYFSPSELREREFPNYDFTQIDLLLRYMHCEESAFVVELTNSKKGLVCFEESTMKKEVLNNLPHYSQKFIGIIQLKEMSHLLEKEVQSLQMKIDSLVSEAKKCLTFQRKEDAKWILKKKKLVSNILEKRNQARHNVFELLTSIETATSDIEVLKSLQTGANSLKQYTIELNTMNMEESIENIADTMSEYQEIKHIIDSGFEQINQIQGIQFDEEELSRELEKLAVEPSKSPQIQRPPTDTTTVAISSKASASSPQSMTQETEVAFPTVDDIPTESFSILEWEKQHTTNSEIKEFCVLKLKMLTLKKKMNKLKPEELALKLQQKLSQFEKKQQEFKLSGNSKAMKHVETYISLLREEIESISRTEQVEEKQPVLL</sequence>
<protein>
    <recommendedName>
        <fullName evidence="4">Charged multivesicular body protein 7</fullName>
    </recommendedName>
</protein>
<dbReference type="RefSeq" id="XP_044559798.1">
    <property type="nucleotide sequence ID" value="XM_044709406.1"/>
</dbReference>
<dbReference type="GO" id="GO:0000815">
    <property type="term" value="C:ESCRT III complex"/>
    <property type="evidence" value="ECO:0007669"/>
    <property type="project" value="TreeGrafter"/>
</dbReference>
<dbReference type="PANTHER" id="PTHR22761:SF96">
    <property type="entry name" value="BCDNA.GH08385"/>
    <property type="match status" value="1"/>
</dbReference>
<keyword evidence="3" id="KW-1185">Reference proteome</keyword>
<evidence type="ECO:0008006" key="4">
    <source>
        <dbReference type="Google" id="ProtNLM"/>
    </source>
</evidence>
<dbReference type="Proteomes" id="UP000444721">
    <property type="component" value="Unassembled WGS sequence"/>
</dbReference>
<dbReference type="AlphaFoldDB" id="A0A6A5BNC8"/>
<dbReference type="PANTHER" id="PTHR22761">
    <property type="entry name" value="CHARGED MULTIVESICULAR BODY PROTEIN"/>
    <property type="match status" value="1"/>
</dbReference>
<dbReference type="GeneID" id="68113056"/>
<dbReference type="Pfam" id="PF03357">
    <property type="entry name" value="Snf7"/>
    <property type="match status" value="1"/>
</dbReference>
<feature type="coiled-coil region" evidence="1">
    <location>
        <begin position="271"/>
        <end position="298"/>
    </location>
</feature>
<evidence type="ECO:0000313" key="2">
    <source>
        <dbReference type="EMBL" id="KAF0975085.1"/>
    </source>
</evidence>
<accession>A0A6A5BNC8</accession>
<dbReference type="Gene3D" id="1.10.287.1060">
    <property type="entry name" value="ESAT-6-like"/>
    <property type="match status" value="1"/>
</dbReference>
<dbReference type="GO" id="GO:0032511">
    <property type="term" value="P:late endosome to vacuole transport via multivesicular body sorting pathway"/>
    <property type="evidence" value="ECO:0007669"/>
    <property type="project" value="TreeGrafter"/>
</dbReference>
<dbReference type="Pfam" id="PF25880">
    <property type="entry name" value="WHD_CHMP7_1st"/>
    <property type="match status" value="1"/>
</dbReference>
<gene>
    <name evidence="2" type="ORF">FDP41_005838</name>
</gene>
<dbReference type="GO" id="GO:0009898">
    <property type="term" value="C:cytoplasmic side of plasma membrane"/>
    <property type="evidence" value="ECO:0007669"/>
    <property type="project" value="TreeGrafter"/>
</dbReference>
<name>A0A6A5BNC8_NAEFO</name>
<proteinExistence type="predicted"/>
<dbReference type="VEuPathDB" id="AmoebaDB:FDP41_005838"/>